<sequence length="98" mass="10373">MTITADGWANKGGTSTRSCKCGTWKKHWINGSGKSWPNDCSKKGCTATPVLGAHIYNNDVSGERIVPFCDSCNKLDGKFSLNGGVTLVSANKSNSCEA</sequence>
<organism evidence="1">
    <name type="scientific">Vibrio sp. FF_371</name>
    <dbReference type="NCBI Taxonomy" id="1652835"/>
    <lineage>
        <taxon>Bacteria</taxon>
        <taxon>Pseudomonadati</taxon>
        <taxon>Pseudomonadota</taxon>
        <taxon>Gammaproteobacteria</taxon>
        <taxon>Vibrionales</taxon>
        <taxon>Vibrionaceae</taxon>
        <taxon>Vibrio</taxon>
    </lineage>
</organism>
<proteinExistence type="predicted"/>
<accession>A0A0H3ZPT5</accession>
<evidence type="ECO:0000313" key="1">
    <source>
        <dbReference type="EMBL" id="AKN38368.1"/>
    </source>
</evidence>
<protein>
    <submittedName>
        <fullName evidence="1">Uncharacterized protein</fullName>
    </submittedName>
</protein>
<dbReference type="AlphaFoldDB" id="A0A0H3ZPT5"/>
<reference evidence="1" key="1">
    <citation type="journal article" date="2015" name="MBio">
        <title>Eco-Evolutionary Dynamics of Episomes among Ecologically Cohesive Bacterial Populations.</title>
        <authorList>
            <person name="Xue H."/>
            <person name="Cordero O.X."/>
            <person name="Camas F.M."/>
            <person name="Trimble W."/>
            <person name="Meyer F."/>
            <person name="Guglielmini J."/>
            <person name="Rocha E.P."/>
            <person name="Polz M.F."/>
        </authorList>
    </citation>
    <scope>NUCLEOTIDE SEQUENCE</scope>
    <source>
        <strain evidence="1">FF_371</strain>
    </source>
</reference>
<name>A0A0H3ZPT5_9VIBR</name>
<dbReference type="EMBL" id="KP795576">
    <property type="protein sequence ID" value="AKN38368.1"/>
    <property type="molecule type" value="Genomic_DNA"/>
</dbReference>